<gene>
    <name evidence="1" type="ORF">Cboi01_000112400</name>
</gene>
<sequence length="280" mass="32270">MSTLEERANLRKERLEKLRKLRNQRKQELSNQQQIQQTLIPINNDLNSLVYNNTSDLDTFYYKDNNNDNPISEYINNNDLITGESIPQEQEQEQEQEDDDNNSVKKIKLNTESSPTIIDTDSFSQNENSENNGKNDSMTINDLDTLETKTNELTNNLLNDYEKTIDSFKIDFKYGNSNTSNGGSTSHTNSNSNSNSLISNSTTNTSIDINDNNNDDNDEIIKISTHHDYSDDIEYSNLFTTDEIIPEYDRILAKRVNKLHKKTDQSIMSSLRKKFKKITV</sequence>
<keyword evidence="2" id="KW-1185">Reference proteome</keyword>
<reference evidence="1" key="1">
    <citation type="submission" date="2023-04" db="EMBL/GenBank/DDBJ databases">
        <title>Candida boidinii NBRC 1967.</title>
        <authorList>
            <person name="Ichikawa N."/>
            <person name="Sato H."/>
            <person name="Tonouchi N."/>
        </authorList>
    </citation>
    <scope>NUCLEOTIDE SEQUENCE</scope>
    <source>
        <strain evidence="1">NBRC 1967</strain>
    </source>
</reference>
<dbReference type="Proteomes" id="UP001165101">
    <property type="component" value="Unassembled WGS sequence"/>
</dbReference>
<evidence type="ECO:0000313" key="1">
    <source>
        <dbReference type="EMBL" id="GME88858.1"/>
    </source>
</evidence>
<dbReference type="EMBL" id="BSXV01000378">
    <property type="protein sequence ID" value="GME88858.1"/>
    <property type="molecule type" value="Genomic_DNA"/>
</dbReference>
<evidence type="ECO:0000313" key="2">
    <source>
        <dbReference type="Proteomes" id="UP001165101"/>
    </source>
</evidence>
<proteinExistence type="predicted"/>
<protein>
    <submittedName>
        <fullName evidence="1">Unnamed protein product</fullName>
    </submittedName>
</protein>
<organism evidence="1 2">
    <name type="scientific">Candida boidinii</name>
    <name type="common">Yeast</name>
    <dbReference type="NCBI Taxonomy" id="5477"/>
    <lineage>
        <taxon>Eukaryota</taxon>
        <taxon>Fungi</taxon>
        <taxon>Dikarya</taxon>
        <taxon>Ascomycota</taxon>
        <taxon>Saccharomycotina</taxon>
        <taxon>Pichiomycetes</taxon>
        <taxon>Pichiales</taxon>
        <taxon>Pichiaceae</taxon>
        <taxon>Ogataea</taxon>
        <taxon>Ogataea/Candida clade</taxon>
    </lineage>
</organism>
<name>A0ACB5TI96_CANBO</name>
<comment type="caution">
    <text evidence="1">The sequence shown here is derived from an EMBL/GenBank/DDBJ whole genome shotgun (WGS) entry which is preliminary data.</text>
</comment>
<accession>A0ACB5TI96</accession>